<keyword evidence="3" id="KW-1185">Reference proteome</keyword>
<dbReference type="InterPro" id="IPR029032">
    <property type="entry name" value="AhpD-like"/>
</dbReference>
<dbReference type="SUPFAM" id="SSF69118">
    <property type="entry name" value="AhpD-like"/>
    <property type="match status" value="1"/>
</dbReference>
<gene>
    <name evidence="2" type="ORF">BC739_001510</name>
</gene>
<dbReference type="Pfam" id="PF02627">
    <property type="entry name" value="CMD"/>
    <property type="match status" value="1"/>
</dbReference>
<accession>A0ABR6BBR1</accession>
<dbReference type="EMBL" id="JACJID010000001">
    <property type="protein sequence ID" value="MBA8924313.1"/>
    <property type="molecule type" value="Genomic_DNA"/>
</dbReference>
<reference evidence="2 3" key="1">
    <citation type="submission" date="2020-08" db="EMBL/GenBank/DDBJ databases">
        <title>Genomic Encyclopedia of Archaeal and Bacterial Type Strains, Phase II (KMG-II): from individual species to whole genera.</title>
        <authorList>
            <person name="Goeker M."/>
        </authorList>
    </citation>
    <scope>NUCLEOTIDE SEQUENCE [LARGE SCALE GENOMIC DNA]</scope>
    <source>
        <strain evidence="2 3">DSM 43850</strain>
    </source>
</reference>
<protein>
    <submittedName>
        <fullName evidence="2">AhpD family alkylhydroperoxidase</fullName>
    </submittedName>
</protein>
<dbReference type="PANTHER" id="PTHR34846:SF7">
    <property type="entry name" value="BLL7811 PROTEIN"/>
    <property type="match status" value="1"/>
</dbReference>
<evidence type="ECO:0000313" key="3">
    <source>
        <dbReference type="Proteomes" id="UP000517916"/>
    </source>
</evidence>
<dbReference type="InterPro" id="IPR003779">
    <property type="entry name" value="CMD-like"/>
</dbReference>
<proteinExistence type="predicted"/>
<organism evidence="2 3">
    <name type="scientific">Kutzneria viridogrisea</name>
    <dbReference type="NCBI Taxonomy" id="47990"/>
    <lineage>
        <taxon>Bacteria</taxon>
        <taxon>Bacillati</taxon>
        <taxon>Actinomycetota</taxon>
        <taxon>Actinomycetes</taxon>
        <taxon>Pseudonocardiales</taxon>
        <taxon>Pseudonocardiaceae</taxon>
        <taxon>Kutzneria</taxon>
    </lineage>
</organism>
<name>A0ABR6BBR1_9PSEU</name>
<dbReference type="NCBIfam" id="TIGR00778">
    <property type="entry name" value="ahpD_dom"/>
    <property type="match status" value="1"/>
</dbReference>
<dbReference type="InterPro" id="IPR004675">
    <property type="entry name" value="AhpD_core"/>
</dbReference>
<dbReference type="Gene3D" id="1.20.1290.10">
    <property type="entry name" value="AhpD-like"/>
    <property type="match status" value="1"/>
</dbReference>
<dbReference type="PANTHER" id="PTHR34846">
    <property type="entry name" value="4-CARBOXYMUCONOLACTONE DECARBOXYLASE FAMILY PROTEIN (AFU_ORTHOLOGUE AFUA_6G11590)"/>
    <property type="match status" value="1"/>
</dbReference>
<dbReference type="RefSeq" id="WP_025358074.1">
    <property type="nucleotide sequence ID" value="NZ_BAAABQ010000007.1"/>
</dbReference>
<dbReference type="Proteomes" id="UP000517916">
    <property type="component" value="Unassembled WGS sequence"/>
</dbReference>
<evidence type="ECO:0000259" key="1">
    <source>
        <dbReference type="Pfam" id="PF02627"/>
    </source>
</evidence>
<evidence type="ECO:0000313" key="2">
    <source>
        <dbReference type="EMBL" id="MBA8924313.1"/>
    </source>
</evidence>
<sequence>MQSRTKNPALVLPEAMTGIQHLIKAINQSGLPEGTRELVGLRASQINGCSACVYGHTKLARKSGESDDRLDNVAAWREAPFYTEAERAALALTEAATRLADRTGDGVPDEVWHAAAEHFDEQQLAGVILTIATTNFFNRINVTIQEPAGTTWG</sequence>
<feature type="domain" description="Carboxymuconolactone decarboxylase-like" evidence="1">
    <location>
        <begin position="13"/>
        <end position="94"/>
    </location>
</feature>
<comment type="caution">
    <text evidence="2">The sequence shown here is derived from an EMBL/GenBank/DDBJ whole genome shotgun (WGS) entry which is preliminary data.</text>
</comment>